<dbReference type="PROSITE" id="PS50053">
    <property type="entry name" value="UBIQUITIN_2"/>
    <property type="match status" value="1"/>
</dbReference>
<dbReference type="Proteomes" id="UP000681722">
    <property type="component" value="Unassembled WGS sequence"/>
</dbReference>
<dbReference type="PANTHER" id="PTHR24198:SF165">
    <property type="entry name" value="ANKYRIN REPEAT-CONTAINING PROTEIN-RELATED"/>
    <property type="match status" value="1"/>
</dbReference>
<comment type="caution">
    <text evidence="6">The sequence shown here is derived from an EMBL/GenBank/DDBJ whole genome shotgun (WGS) entry which is preliminary data.</text>
</comment>
<dbReference type="InterPro" id="IPR029071">
    <property type="entry name" value="Ubiquitin-like_domsf"/>
</dbReference>
<dbReference type="PANTHER" id="PTHR24198">
    <property type="entry name" value="ANKYRIN REPEAT AND PROTEIN KINASE DOMAIN-CONTAINING PROTEIN"/>
    <property type="match status" value="1"/>
</dbReference>
<sequence>MMALHALAKITKSYFSYQLRKVITCKVSAKDLLRHFELVKTITAVKEINLKLLTTSGKTAEFLFSPSDTAADVSRYVYENWPESWNDEKHVERYEVLRLIYQGRFLHGNVTLSALRLQGKTTVMHLVPRENLPDPVAQDQKRKHKAANEITTNVQNHSTATNSTGTPEERQDEINSNNDDLHKELEGMDNDERLEYVNKLSTVIFDEIIEKKNGDPSKWESYWEKDENDIEYWSEKDIRLDPVKGLLTAVENGKLERVKDYVEKNFNLLTATDSDGYTPLHRASSNNHIDITKYLIEKGANVNLETNDKWTCLHCACFWNNADLASLLIQNGANVNAQTNGGQTSLHLAASQTNHRQVIQLLLMNPFIDVNIKNNLGETAGTIATRSSSIHCLFDLYTDTLMKLEPSMT</sequence>
<dbReference type="SUPFAM" id="SSF48403">
    <property type="entry name" value="Ankyrin repeat"/>
    <property type="match status" value="1"/>
</dbReference>
<evidence type="ECO:0000256" key="3">
    <source>
        <dbReference type="PROSITE-ProRule" id="PRU00023"/>
    </source>
</evidence>
<proteinExistence type="predicted"/>
<keyword evidence="2 3" id="KW-0040">ANK repeat</keyword>
<dbReference type="InterPro" id="IPR036770">
    <property type="entry name" value="Ankyrin_rpt-contain_sf"/>
</dbReference>
<dbReference type="Proteomes" id="UP000677228">
    <property type="component" value="Unassembled WGS sequence"/>
</dbReference>
<feature type="compositionally biased region" description="Basic and acidic residues" evidence="4">
    <location>
        <begin position="167"/>
        <end position="179"/>
    </location>
</feature>
<dbReference type="EMBL" id="CAJOBA010005514">
    <property type="protein sequence ID" value="CAF3745951.1"/>
    <property type="molecule type" value="Genomic_DNA"/>
</dbReference>
<evidence type="ECO:0000259" key="5">
    <source>
        <dbReference type="PROSITE" id="PS50053"/>
    </source>
</evidence>
<organism evidence="6 10">
    <name type="scientific">Didymodactylos carnosus</name>
    <dbReference type="NCBI Taxonomy" id="1234261"/>
    <lineage>
        <taxon>Eukaryota</taxon>
        <taxon>Metazoa</taxon>
        <taxon>Spiralia</taxon>
        <taxon>Gnathifera</taxon>
        <taxon>Rotifera</taxon>
        <taxon>Eurotatoria</taxon>
        <taxon>Bdelloidea</taxon>
        <taxon>Philodinida</taxon>
        <taxon>Philodinidae</taxon>
        <taxon>Didymodactylos</taxon>
    </lineage>
</organism>
<dbReference type="OrthoDB" id="19174at2759"/>
<evidence type="ECO:0000313" key="9">
    <source>
        <dbReference type="EMBL" id="CAF3745951.1"/>
    </source>
</evidence>
<evidence type="ECO:0000313" key="6">
    <source>
        <dbReference type="EMBL" id="CAF0780585.1"/>
    </source>
</evidence>
<dbReference type="EMBL" id="CAJNOK010005508">
    <property type="protein sequence ID" value="CAF0975134.1"/>
    <property type="molecule type" value="Genomic_DNA"/>
</dbReference>
<dbReference type="Gene3D" id="1.25.40.20">
    <property type="entry name" value="Ankyrin repeat-containing domain"/>
    <property type="match status" value="2"/>
</dbReference>
<dbReference type="EMBL" id="CAJOBC010000271">
    <property type="protein sequence ID" value="CAF3563737.1"/>
    <property type="molecule type" value="Genomic_DNA"/>
</dbReference>
<feature type="repeat" description="ANK" evidence="3">
    <location>
        <begin position="341"/>
        <end position="375"/>
    </location>
</feature>
<evidence type="ECO:0000256" key="2">
    <source>
        <dbReference type="ARBA" id="ARBA00023043"/>
    </source>
</evidence>
<dbReference type="Pfam" id="PF13881">
    <property type="entry name" value="Rad60-SLD_2"/>
    <property type="match status" value="1"/>
</dbReference>
<dbReference type="SMART" id="SM00248">
    <property type="entry name" value="ANK"/>
    <property type="match status" value="3"/>
</dbReference>
<gene>
    <name evidence="6" type="ORF">GPM918_LOCUS2442</name>
    <name evidence="7" type="ORF">OVA965_LOCUS13289</name>
    <name evidence="8" type="ORF">SRO942_LOCUS2442</name>
    <name evidence="9" type="ORF">TMI583_LOCUS13292</name>
</gene>
<dbReference type="InterPro" id="IPR002110">
    <property type="entry name" value="Ankyrin_rpt"/>
</dbReference>
<dbReference type="EMBL" id="CAJNOQ010000271">
    <property type="protein sequence ID" value="CAF0780585.1"/>
    <property type="molecule type" value="Genomic_DNA"/>
</dbReference>
<evidence type="ECO:0000313" key="10">
    <source>
        <dbReference type="Proteomes" id="UP000663829"/>
    </source>
</evidence>
<reference evidence="6" key="1">
    <citation type="submission" date="2021-02" db="EMBL/GenBank/DDBJ databases">
        <authorList>
            <person name="Nowell W R."/>
        </authorList>
    </citation>
    <scope>NUCLEOTIDE SEQUENCE</scope>
</reference>
<feature type="repeat" description="ANK" evidence="3">
    <location>
        <begin position="308"/>
        <end position="340"/>
    </location>
</feature>
<dbReference type="SUPFAM" id="SSF54236">
    <property type="entry name" value="Ubiquitin-like"/>
    <property type="match status" value="1"/>
</dbReference>
<dbReference type="InterPro" id="IPR039540">
    <property type="entry name" value="UBL3-like_ubiquitin_dom"/>
</dbReference>
<evidence type="ECO:0000256" key="4">
    <source>
        <dbReference type="SAM" id="MobiDB-lite"/>
    </source>
</evidence>
<accession>A0A813RF44</accession>
<dbReference type="PROSITE" id="PS50297">
    <property type="entry name" value="ANK_REP_REGION"/>
    <property type="match status" value="2"/>
</dbReference>
<name>A0A813RF44_9BILA</name>
<protein>
    <recommendedName>
        <fullName evidence="5">Ubiquitin-like domain-containing protein</fullName>
    </recommendedName>
</protein>
<dbReference type="Proteomes" id="UP000663829">
    <property type="component" value="Unassembled WGS sequence"/>
</dbReference>
<evidence type="ECO:0000313" key="7">
    <source>
        <dbReference type="EMBL" id="CAF0975134.1"/>
    </source>
</evidence>
<dbReference type="Pfam" id="PF12796">
    <property type="entry name" value="Ank_2"/>
    <property type="match status" value="1"/>
</dbReference>
<dbReference type="Pfam" id="PF00023">
    <property type="entry name" value="Ank"/>
    <property type="match status" value="1"/>
</dbReference>
<dbReference type="PRINTS" id="PR01415">
    <property type="entry name" value="ANKYRIN"/>
</dbReference>
<dbReference type="AlphaFoldDB" id="A0A813RF44"/>
<feature type="domain" description="Ubiquitin-like" evidence="5">
    <location>
        <begin position="48"/>
        <end position="124"/>
    </location>
</feature>
<dbReference type="Gene3D" id="3.10.20.90">
    <property type="entry name" value="Phosphatidylinositol 3-kinase Catalytic Subunit, Chain A, domain 1"/>
    <property type="match status" value="1"/>
</dbReference>
<evidence type="ECO:0000313" key="8">
    <source>
        <dbReference type="EMBL" id="CAF3563737.1"/>
    </source>
</evidence>
<feature type="repeat" description="ANK" evidence="3">
    <location>
        <begin position="275"/>
        <end position="307"/>
    </location>
</feature>
<dbReference type="InterPro" id="IPR000626">
    <property type="entry name" value="Ubiquitin-like_dom"/>
</dbReference>
<keyword evidence="10" id="KW-1185">Reference proteome</keyword>
<dbReference type="PROSITE" id="PS50088">
    <property type="entry name" value="ANK_REPEAT"/>
    <property type="match status" value="3"/>
</dbReference>
<dbReference type="Proteomes" id="UP000682733">
    <property type="component" value="Unassembled WGS sequence"/>
</dbReference>
<keyword evidence="1" id="KW-0677">Repeat</keyword>
<feature type="region of interest" description="Disordered" evidence="4">
    <location>
        <begin position="152"/>
        <end position="179"/>
    </location>
</feature>
<evidence type="ECO:0000256" key="1">
    <source>
        <dbReference type="ARBA" id="ARBA00022737"/>
    </source>
</evidence>
<feature type="compositionally biased region" description="Polar residues" evidence="4">
    <location>
        <begin position="152"/>
        <end position="166"/>
    </location>
</feature>